<reference evidence="4" key="1">
    <citation type="journal article" date="2017" name="Genome Announc.">
        <title>Draft Genome Sequence of Terrimicrobium sacchariphilum NM-5T, a Facultative Anaerobic Soil Bacterium of the Class Spartobacteria.</title>
        <authorList>
            <person name="Qiu Y.L."/>
            <person name="Tourlousse D.M."/>
            <person name="Matsuura N."/>
            <person name="Ohashi A."/>
            <person name="Sekiguchi Y."/>
        </authorList>
    </citation>
    <scope>NUCLEOTIDE SEQUENCE [LARGE SCALE GENOMIC DNA]</scope>
    <source>
        <strain evidence="4">NM-5</strain>
    </source>
</reference>
<dbReference type="Pfam" id="PF18069">
    <property type="entry name" value="DR2241"/>
    <property type="match status" value="1"/>
</dbReference>
<dbReference type="InterPro" id="IPR041346">
    <property type="entry name" value="DR2241_Fer4"/>
</dbReference>
<accession>A0A146G8N8</accession>
<feature type="domain" description="DR2241 4Fe-4S iron-sulfur cluster binding" evidence="1">
    <location>
        <begin position="108"/>
        <end position="194"/>
    </location>
</feature>
<dbReference type="Proteomes" id="UP000076023">
    <property type="component" value="Unassembled WGS sequence"/>
</dbReference>
<dbReference type="Pfam" id="PF18009">
    <property type="entry name" value="Fer4_23"/>
    <property type="match status" value="1"/>
</dbReference>
<evidence type="ECO:0000313" key="3">
    <source>
        <dbReference type="EMBL" id="GAT33227.1"/>
    </source>
</evidence>
<dbReference type="EMBL" id="BDCO01000002">
    <property type="protein sequence ID" value="GAT33227.1"/>
    <property type="molecule type" value="Genomic_DNA"/>
</dbReference>
<evidence type="ECO:0000259" key="1">
    <source>
        <dbReference type="Pfam" id="PF18009"/>
    </source>
</evidence>
<sequence length="205" mass="22103">MPASSHARFIDSLLEKGVLQIGEILVFQDLSLCHRDDASREDISISTDPWHAVEIARYDDAGRYRPLKTAGNLRHGWRLKLSSSGEVLTALDFLYPGAVGMASALAHGRIVPANLRATLERQTGMYAVVKKVTGDQARQVVSDLCCGPTPCLRRKLWGIEPTDPSLDVVSGAPSEGLPLLCPEACNLFVAAGRKIVKGERGAAAE</sequence>
<dbReference type="Gene3D" id="3.30.70.2320">
    <property type="match status" value="1"/>
</dbReference>
<dbReference type="InParanoid" id="A0A146G8N8"/>
<dbReference type="Gene3D" id="3.30.1360.190">
    <property type="match status" value="1"/>
</dbReference>
<organism evidence="3 4">
    <name type="scientific">Terrimicrobium sacchariphilum</name>
    <dbReference type="NCBI Taxonomy" id="690879"/>
    <lineage>
        <taxon>Bacteria</taxon>
        <taxon>Pseudomonadati</taxon>
        <taxon>Verrucomicrobiota</taxon>
        <taxon>Terrimicrobiia</taxon>
        <taxon>Terrimicrobiales</taxon>
        <taxon>Terrimicrobiaceae</taxon>
        <taxon>Terrimicrobium</taxon>
    </lineage>
</organism>
<evidence type="ECO:0000259" key="2">
    <source>
        <dbReference type="Pfam" id="PF18069"/>
    </source>
</evidence>
<name>A0A146G8N8_TERSA</name>
<dbReference type="OrthoDB" id="191086at2"/>
<dbReference type="RefSeq" id="WP_153811347.1">
    <property type="nucleotide sequence ID" value="NZ_BDCO01000002.1"/>
</dbReference>
<gene>
    <name evidence="3" type="ORF">TSACC_21637</name>
</gene>
<protein>
    <submittedName>
        <fullName evidence="3">Uncharacterized protein</fullName>
    </submittedName>
</protein>
<evidence type="ECO:0000313" key="4">
    <source>
        <dbReference type="Proteomes" id="UP000076023"/>
    </source>
</evidence>
<proteinExistence type="predicted"/>
<dbReference type="STRING" id="690879.TSACC_21637"/>
<dbReference type="AlphaFoldDB" id="A0A146G8N8"/>
<dbReference type="InterPro" id="IPR041181">
    <property type="entry name" value="DR2241_middle"/>
</dbReference>
<keyword evidence="4" id="KW-1185">Reference proteome</keyword>
<comment type="caution">
    <text evidence="3">The sequence shown here is derived from an EMBL/GenBank/DDBJ whole genome shotgun (WGS) entry which is preliminary data.</text>
</comment>
<feature type="domain" description="DR2241 stabilising" evidence="2">
    <location>
        <begin position="30"/>
        <end position="99"/>
    </location>
</feature>